<dbReference type="Gene3D" id="3.60.20.10">
    <property type="entry name" value="Glutamine Phosphoribosylpyrophosphate, subunit 1, domain 1"/>
    <property type="match status" value="1"/>
</dbReference>
<comment type="catalytic activity">
    <reaction evidence="7 8">
        <text>5-phospho-beta-D-ribosylamine + L-glutamate + diphosphate = 5-phospho-alpha-D-ribose 1-diphosphate + L-glutamine + H2O</text>
        <dbReference type="Rhea" id="RHEA:14905"/>
        <dbReference type="ChEBI" id="CHEBI:15377"/>
        <dbReference type="ChEBI" id="CHEBI:29985"/>
        <dbReference type="ChEBI" id="CHEBI:33019"/>
        <dbReference type="ChEBI" id="CHEBI:58017"/>
        <dbReference type="ChEBI" id="CHEBI:58359"/>
        <dbReference type="ChEBI" id="CHEBI:58681"/>
        <dbReference type="EC" id="2.4.2.14"/>
    </reaction>
</comment>
<keyword evidence="7 10" id="KW-0460">Magnesium</keyword>
<name>A0A420WK00_9PROT</name>
<organism evidence="12 13">
    <name type="scientific">Litorimonas taeanensis</name>
    <dbReference type="NCBI Taxonomy" id="568099"/>
    <lineage>
        <taxon>Bacteria</taxon>
        <taxon>Pseudomonadati</taxon>
        <taxon>Pseudomonadota</taxon>
        <taxon>Alphaproteobacteria</taxon>
        <taxon>Maricaulales</taxon>
        <taxon>Robiginitomaculaceae</taxon>
    </lineage>
</organism>
<feature type="domain" description="Glutamine amidotransferase type-2" evidence="11">
    <location>
        <begin position="27"/>
        <end position="246"/>
    </location>
</feature>
<dbReference type="FunCoup" id="A0A420WK00">
    <property type="interactions" value="518"/>
</dbReference>
<dbReference type="RefSeq" id="WP_121099049.1">
    <property type="nucleotide sequence ID" value="NZ_RBII01000001.1"/>
</dbReference>
<evidence type="ECO:0000256" key="4">
    <source>
        <dbReference type="ARBA" id="ARBA00022679"/>
    </source>
</evidence>
<evidence type="ECO:0000256" key="5">
    <source>
        <dbReference type="ARBA" id="ARBA00022755"/>
    </source>
</evidence>
<dbReference type="SUPFAM" id="SSF53271">
    <property type="entry name" value="PRTase-like"/>
    <property type="match status" value="1"/>
</dbReference>
<feature type="active site" description="Nucleophile" evidence="7 9">
    <location>
        <position position="27"/>
    </location>
</feature>
<comment type="function">
    <text evidence="7">Catalyzes the formation of phosphoribosylamine from phosphoribosylpyrophosphate (PRPP) and glutamine.</text>
</comment>
<dbReference type="Pfam" id="PF00156">
    <property type="entry name" value="Pribosyltran"/>
    <property type="match status" value="1"/>
</dbReference>
<evidence type="ECO:0000256" key="3">
    <source>
        <dbReference type="ARBA" id="ARBA00022676"/>
    </source>
</evidence>
<evidence type="ECO:0000256" key="10">
    <source>
        <dbReference type="PIRSR" id="PIRSR000485-2"/>
    </source>
</evidence>
<accession>A0A420WK00</accession>
<evidence type="ECO:0000256" key="6">
    <source>
        <dbReference type="ARBA" id="ARBA00022962"/>
    </source>
</evidence>
<evidence type="ECO:0000256" key="1">
    <source>
        <dbReference type="ARBA" id="ARBA00005209"/>
    </source>
</evidence>
<evidence type="ECO:0000256" key="8">
    <source>
        <dbReference type="PIRNR" id="PIRNR000485"/>
    </source>
</evidence>
<feature type="binding site" evidence="7 10">
    <location>
        <position position="371"/>
    </location>
    <ligand>
        <name>Mg(2+)</name>
        <dbReference type="ChEBI" id="CHEBI:18420"/>
    </ligand>
</feature>
<keyword evidence="4 7" id="KW-0808">Transferase</keyword>
<dbReference type="AlphaFoldDB" id="A0A420WK00"/>
<dbReference type="InterPro" id="IPR005854">
    <property type="entry name" value="PurF"/>
</dbReference>
<dbReference type="SUPFAM" id="SSF56235">
    <property type="entry name" value="N-terminal nucleophile aminohydrolases (Ntn hydrolases)"/>
    <property type="match status" value="1"/>
</dbReference>
<keyword evidence="3 7" id="KW-0328">Glycosyltransferase</keyword>
<dbReference type="PANTHER" id="PTHR11907">
    <property type="entry name" value="AMIDOPHOSPHORIBOSYLTRANSFERASE"/>
    <property type="match status" value="1"/>
</dbReference>
<comment type="caution">
    <text evidence="12">The sequence shown here is derived from an EMBL/GenBank/DDBJ whole genome shotgun (WGS) entry which is preliminary data.</text>
</comment>
<dbReference type="EMBL" id="RBII01000001">
    <property type="protein sequence ID" value="RKQ71256.1"/>
    <property type="molecule type" value="Genomic_DNA"/>
</dbReference>
<keyword evidence="13" id="KW-1185">Reference proteome</keyword>
<comment type="caution">
    <text evidence="7">Lacks conserved residue(s) required for the propagation of feature annotation.</text>
</comment>
<evidence type="ECO:0000256" key="7">
    <source>
        <dbReference type="HAMAP-Rule" id="MF_01931"/>
    </source>
</evidence>
<dbReference type="EC" id="2.4.2.14" evidence="7"/>
<comment type="similarity">
    <text evidence="2 7 8">In the C-terminal section; belongs to the purine/pyrimidine phosphoribosyltransferase family.</text>
</comment>
<sequence length="497" mass="54635">MTEASSPHPDSDDFMFDPNEDKIREECGVFGIFGMDNAASLTALGLHALQHRGQEACGIASFDGAKFHSERHLGLVGDNFTGADPSERLPGHISIGHNRYSTAGQTVLRNVQPLFSELHMGGFALAHNGHITNAYTIREQLVEKGALFQSTSDTEVVIHLIARAKKGEFIDRFVNAIRQVDGGYAFIGMTKDMLLGARDRFGIRPLLIGRLGDSYILASETCAFDMIGATFIREVEAGEVVVINADGIRSFTAFPNAKSRPCIFEFVYFARPDSIVSGKSVYEVRKRMGHRLAQETPADVDVIIPVPDSGVPAALGFAQETGVPFELGIIRNHYVGRTFIQPTQQIRDMGVRLKHSANRSMIEGKRVLLVDDSIVRGTTSTKIVRMIKAAGAKEVHFRSASPPIKHPDHYGIDMPSKDKLIAANYDLKAMTEMLEVDSLGFLSVEGLYWAMGETERLADEPQFTDHCFTGDYPTPLIDRDRDASGVSKQLSFLVEVA</sequence>
<dbReference type="InterPro" id="IPR000836">
    <property type="entry name" value="PRTase_dom"/>
</dbReference>
<dbReference type="HAMAP" id="MF_01931">
    <property type="entry name" value="PurF"/>
    <property type="match status" value="1"/>
</dbReference>
<dbReference type="PIRSF" id="PIRSF000485">
    <property type="entry name" value="Amd_phspho_trans"/>
    <property type="match status" value="1"/>
</dbReference>
<comment type="cofactor">
    <cofactor evidence="7 10">
        <name>Mg(2+)</name>
        <dbReference type="ChEBI" id="CHEBI:18420"/>
    </cofactor>
    <text evidence="7 10">Binds 1 Mg(2+) ion per subunit.</text>
</comment>
<evidence type="ECO:0000313" key="12">
    <source>
        <dbReference type="EMBL" id="RKQ71256.1"/>
    </source>
</evidence>
<dbReference type="InterPro" id="IPR017932">
    <property type="entry name" value="GATase_2_dom"/>
</dbReference>
<comment type="pathway">
    <text evidence="1 7 8">Purine metabolism; IMP biosynthesis via de novo pathway; N(1)-(5-phospho-D-ribosyl)glycinamide from 5-phospho-alpha-D-ribose 1-diphosphate: step 1/2.</text>
</comment>
<keyword evidence="7 10" id="KW-0479">Metal-binding</keyword>
<dbReference type="CDD" id="cd00715">
    <property type="entry name" value="GPATase_N"/>
    <property type="match status" value="1"/>
</dbReference>
<evidence type="ECO:0000259" key="11">
    <source>
        <dbReference type="PROSITE" id="PS51278"/>
    </source>
</evidence>
<dbReference type="GO" id="GO:0009113">
    <property type="term" value="P:purine nucleobase biosynthetic process"/>
    <property type="evidence" value="ECO:0007669"/>
    <property type="project" value="UniProtKB-UniRule"/>
</dbReference>
<dbReference type="Pfam" id="PF13537">
    <property type="entry name" value="GATase_7"/>
    <property type="match status" value="1"/>
</dbReference>
<dbReference type="PROSITE" id="PS51278">
    <property type="entry name" value="GATASE_TYPE_2"/>
    <property type="match status" value="1"/>
</dbReference>
<evidence type="ECO:0000256" key="9">
    <source>
        <dbReference type="PIRSR" id="PIRSR000485-1"/>
    </source>
</evidence>
<proteinExistence type="inferred from homology"/>
<feature type="binding site" evidence="7 10">
    <location>
        <position position="309"/>
    </location>
    <ligand>
        <name>Mg(2+)</name>
        <dbReference type="ChEBI" id="CHEBI:18420"/>
    </ligand>
</feature>
<dbReference type="Gene3D" id="3.40.50.2020">
    <property type="match status" value="1"/>
</dbReference>
<reference evidence="12 13" key="1">
    <citation type="submission" date="2018-10" db="EMBL/GenBank/DDBJ databases">
        <title>Genomic Encyclopedia of Type Strains, Phase IV (KMG-IV): sequencing the most valuable type-strain genomes for metagenomic binning, comparative biology and taxonomic classification.</title>
        <authorList>
            <person name="Goeker M."/>
        </authorList>
    </citation>
    <scope>NUCLEOTIDE SEQUENCE [LARGE SCALE GENOMIC DNA]</scope>
    <source>
        <strain evidence="12 13">DSM 22008</strain>
    </source>
</reference>
<dbReference type="UniPathway" id="UPA00074">
    <property type="reaction ID" value="UER00124"/>
</dbReference>
<dbReference type="InterPro" id="IPR029055">
    <property type="entry name" value="Ntn_hydrolases_N"/>
</dbReference>
<keyword evidence="6 7" id="KW-0315">Glutamine amidotransferase</keyword>
<dbReference type="GO" id="GO:0000287">
    <property type="term" value="F:magnesium ion binding"/>
    <property type="evidence" value="ECO:0007669"/>
    <property type="project" value="UniProtKB-UniRule"/>
</dbReference>
<dbReference type="InParanoid" id="A0A420WK00"/>
<dbReference type="InterPro" id="IPR029057">
    <property type="entry name" value="PRTase-like"/>
</dbReference>
<gene>
    <name evidence="7" type="primary">purF</name>
    <name evidence="12" type="ORF">DES40_0569</name>
</gene>
<keyword evidence="5 7" id="KW-0658">Purine biosynthesis</keyword>
<dbReference type="GO" id="GO:0004044">
    <property type="term" value="F:amidophosphoribosyltransferase activity"/>
    <property type="evidence" value="ECO:0007669"/>
    <property type="project" value="UniProtKB-UniRule"/>
</dbReference>
<dbReference type="Proteomes" id="UP000282211">
    <property type="component" value="Unassembled WGS sequence"/>
</dbReference>
<dbReference type="OrthoDB" id="9801213at2"/>
<protein>
    <recommendedName>
        <fullName evidence="7">Amidophosphoribosyltransferase</fullName>
        <shortName evidence="7">ATase</shortName>
        <ecNumber evidence="7">2.4.2.14</ecNumber>
    </recommendedName>
    <alternativeName>
        <fullName evidence="7">Glutamine phosphoribosylpyrophosphate amidotransferase</fullName>
        <shortName evidence="7">GPATase</shortName>
    </alternativeName>
</protein>
<evidence type="ECO:0000313" key="13">
    <source>
        <dbReference type="Proteomes" id="UP000282211"/>
    </source>
</evidence>
<dbReference type="GO" id="GO:0006189">
    <property type="term" value="P:'de novo' IMP biosynthetic process"/>
    <property type="evidence" value="ECO:0007669"/>
    <property type="project" value="UniProtKB-UniRule"/>
</dbReference>
<dbReference type="InterPro" id="IPR035584">
    <property type="entry name" value="PurF_N"/>
</dbReference>
<feature type="binding site" evidence="7 10">
    <location>
        <position position="372"/>
    </location>
    <ligand>
        <name>Mg(2+)</name>
        <dbReference type="ChEBI" id="CHEBI:18420"/>
    </ligand>
</feature>
<evidence type="ECO:0000256" key="2">
    <source>
        <dbReference type="ARBA" id="ARBA00010138"/>
    </source>
</evidence>
<dbReference type="CDD" id="cd06223">
    <property type="entry name" value="PRTases_typeI"/>
    <property type="match status" value="1"/>
</dbReference>
<dbReference type="NCBIfam" id="TIGR01134">
    <property type="entry name" value="purF"/>
    <property type="match status" value="1"/>
</dbReference>